<feature type="transmembrane region" description="Helical" evidence="1">
    <location>
        <begin position="114"/>
        <end position="138"/>
    </location>
</feature>
<evidence type="ECO:0000313" key="3">
    <source>
        <dbReference type="Proteomes" id="UP000249299"/>
    </source>
</evidence>
<feature type="transmembrane region" description="Helical" evidence="1">
    <location>
        <begin position="185"/>
        <end position="206"/>
    </location>
</feature>
<organism evidence="2 3">
    <name type="scientific">Rhodobium orientis</name>
    <dbReference type="NCBI Taxonomy" id="34017"/>
    <lineage>
        <taxon>Bacteria</taxon>
        <taxon>Pseudomonadati</taxon>
        <taxon>Pseudomonadota</taxon>
        <taxon>Alphaproteobacteria</taxon>
        <taxon>Hyphomicrobiales</taxon>
        <taxon>Rhodobiaceae</taxon>
        <taxon>Rhodobium</taxon>
    </lineage>
</organism>
<reference evidence="2 3" key="1">
    <citation type="submission" date="2017-07" db="EMBL/GenBank/DDBJ databases">
        <title>Draft Genome Sequences of Select Purple Nonsulfur Bacteria.</title>
        <authorList>
            <person name="Lasarre B."/>
            <person name="Mckinlay J.B."/>
        </authorList>
    </citation>
    <scope>NUCLEOTIDE SEQUENCE [LARGE SCALE GENOMIC DNA]</scope>
    <source>
        <strain evidence="2 3">DSM 11290</strain>
    </source>
</reference>
<dbReference type="AlphaFoldDB" id="A0A327JSQ4"/>
<feature type="transmembrane region" description="Helical" evidence="1">
    <location>
        <begin position="32"/>
        <end position="54"/>
    </location>
</feature>
<keyword evidence="1" id="KW-0812">Transmembrane</keyword>
<evidence type="ECO:0000256" key="1">
    <source>
        <dbReference type="SAM" id="Phobius"/>
    </source>
</evidence>
<keyword evidence="1" id="KW-0472">Membrane</keyword>
<sequence>MTDISMDQPRAALGVGKIIGDSFSILFGKFPAVIAMALIPTVIGLAISAALVGWNVALGLADPDLSGAGSGLAFVLQTLISQVVYAVTTGLLVQLAYDAKLKRPLRMGEYVSRAFSAAVPIAILSIVAGVLAGIAAMALLVPGLWVYAVFSVMAPAVVIERAGFGGLGRSVRLTKGYRWPIVGTLILIGICLVLISLAGGGIIALIGGSMVVAAGIFSVMTAFVTGLGGIVIALIYARLRAIKEGISVDEIASVFD</sequence>
<keyword evidence="1" id="KW-1133">Transmembrane helix</keyword>
<dbReference type="EMBL" id="NPEV01000003">
    <property type="protein sequence ID" value="RAI29529.1"/>
    <property type="molecule type" value="Genomic_DNA"/>
</dbReference>
<feature type="transmembrane region" description="Helical" evidence="1">
    <location>
        <begin position="212"/>
        <end position="237"/>
    </location>
</feature>
<keyword evidence="3" id="KW-1185">Reference proteome</keyword>
<name>A0A327JSQ4_9HYPH</name>
<gene>
    <name evidence="2" type="ORF">CH339_02450</name>
</gene>
<dbReference type="Proteomes" id="UP000249299">
    <property type="component" value="Unassembled WGS sequence"/>
</dbReference>
<feature type="transmembrane region" description="Helical" evidence="1">
    <location>
        <begin position="144"/>
        <end position="164"/>
    </location>
</feature>
<evidence type="ECO:0008006" key="4">
    <source>
        <dbReference type="Google" id="ProtNLM"/>
    </source>
</evidence>
<accession>A0A327JSQ4</accession>
<protein>
    <recommendedName>
        <fullName evidence="4">Glycerophosphoryl diester phosphodiesterase membrane domain-containing protein</fullName>
    </recommendedName>
</protein>
<proteinExistence type="predicted"/>
<comment type="caution">
    <text evidence="2">The sequence shown here is derived from an EMBL/GenBank/DDBJ whole genome shotgun (WGS) entry which is preliminary data.</text>
</comment>
<evidence type="ECO:0000313" key="2">
    <source>
        <dbReference type="EMBL" id="RAI29529.1"/>
    </source>
</evidence>
<feature type="transmembrane region" description="Helical" evidence="1">
    <location>
        <begin position="74"/>
        <end position="93"/>
    </location>
</feature>
<dbReference type="OrthoDB" id="7472950at2"/>